<comment type="similarity">
    <text evidence="1 5 6">Belongs to the peptidase S8 family.</text>
</comment>
<evidence type="ECO:0000256" key="1">
    <source>
        <dbReference type="ARBA" id="ARBA00011073"/>
    </source>
</evidence>
<feature type="active site" description="Charge relay system" evidence="5">
    <location>
        <position position="835"/>
    </location>
</feature>
<evidence type="ECO:0000256" key="5">
    <source>
        <dbReference type="PROSITE-ProRule" id="PRU01240"/>
    </source>
</evidence>
<feature type="region of interest" description="Disordered" evidence="8">
    <location>
        <begin position="912"/>
        <end position="936"/>
    </location>
</feature>
<dbReference type="InterPro" id="IPR023828">
    <property type="entry name" value="Peptidase_S8_Ser-AS"/>
</dbReference>
<proteinExistence type="inferred from homology"/>
<dbReference type="PROSITE" id="PS00136">
    <property type="entry name" value="SUBTILASE_ASP"/>
    <property type="match status" value="1"/>
</dbReference>
<feature type="compositionally biased region" description="Low complexity" evidence="8">
    <location>
        <begin position="916"/>
        <end position="932"/>
    </location>
</feature>
<keyword evidence="9" id="KW-0812">Transmembrane</keyword>
<feature type="coiled-coil region" evidence="7">
    <location>
        <begin position="937"/>
        <end position="964"/>
    </location>
</feature>
<dbReference type="InterPro" id="IPR022398">
    <property type="entry name" value="Peptidase_S8_His-AS"/>
</dbReference>
<dbReference type="PROSITE" id="PS51892">
    <property type="entry name" value="SUBTILASE"/>
    <property type="match status" value="1"/>
</dbReference>
<dbReference type="PROSITE" id="PS00137">
    <property type="entry name" value="SUBTILASE_HIS"/>
    <property type="match status" value="1"/>
</dbReference>
<dbReference type="PANTHER" id="PTHR43806">
    <property type="entry name" value="PEPTIDASE S8"/>
    <property type="match status" value="1"/>
</dbReference>
<evidence type="ECO:0000256" key="4">
    <source>
        <dbReference type="ARBA" id="ARBA00022825"/>
    </source>
</evidence>
<dbReference type="RefSeq" id="WP_136010182.1">
    <property type="nucleotide sequence ID" value="NZ_SRYZ01000018.1"/>
</dbReference>
<comment type="caution">
    <text evidence="11">The sequence shown here is derived from an EMBL/GenBank/DDBJ whole genome shotgun (WGS) entry which is preliminary data.</text>
</comment>
<feature type="domain" description="Peptidase S8/S53" evidence="10">
    <location>
        <begin position="618"/>
        <end position="870"/>
    </location>
</feature>
<dbReference type="InterPro" id="IPR036852">
    <property type="entry name" value="Peptidase_S8/S53_dom_sf"/>
</dbReference>
<dbReference type="InterPro" id="IPR015500">
    <property type="entry name" value="Peptidase_S8_subtilisin-rel"/>
</dbReference>
<feature type="active site" description="Charge relay system" evidence="5">
    <location>
        <position position="625"/>
    </location>
</feature>
<keyword evidence="2 5" id="KW-0645">Protease</keyword>
<dbReference type="SUPFAM" id="SSF52743">
    <property type="entry name" value="Subtilisin-like"/>
    <property type="match status" value="1"/>
</dbReference>
<reference evidence="11 12" key="1">
    <citation type="submission" date="2019-04" db="EMBL/GenBank/DDBJ databases">
        <title>Microbes associate with the intestines of laboratory mice.</title>
        <authorList>
            <person name="Navarre W."/>
            <person name="Wong E."/>
            <person name="Huang K."/>
            <person name="Tropini C."/>
            <person name="Ng K."/>
            <person name="Yu B."/>
        </authorList>
    </citation>
    <scope>NUCLEOTIDE SEQUENCE [LARGE SCALE GENOMIC DNA]</scope>
    <source>
        <strain evidence="11 12">NM69_E16B</strain>
    </source>
</reference>
<dbReference type="PANTHER" id="PTHR43806:SF11">
    <property type="entry name" value="CEREVISIN-RELATED"/>
    <property type="match status" value="1"/>
</dbReference>
<dbReference type="Proteomes" id="UP000310532">
    <property type="component" value="Unassembled WGS sequence"/>
</dbReference>
<name>A0A4S2AXE6_9BACE</name>
<evidence type="ECO:0000256" key="6">
    <source>
        <dbReference type="RuleBase" id="RU003355"/>
    </source>
</evidence>
<evidence type="ECO:0000256" key="2">
    <source>
        <dbReference type="ARBA" id="ARBA00022670"/>
    </source>
</evidence>
<protein>
    <submittedName>
        <fullName evidence="11">Peptidase S8</fullName>
    </submittedName>
</protein>
<evidence type="ECO:0000256" key="9">
    <source>
        <dbReference type="SAM" id="Phobius"/>
    </source>
</evidence>
<keyword evidence="3 5" id="KW-0378">Hydrolase</keyword>
<accession>A0A4S2AXE6</accession>
<dbReference type="PRINTS" id="PR00723">
    <property type="entry name" value="SUBTILISIN"/>
</dbReference>
<keyword evidence="4 5" id="KW-0720">Serine protease</keyword>
<dbReference type="AlphaFoldDB" id="A0A4S2AXE6"/>
<evidence type="ECO:0000313" key="11">
    <source>
        <dbReference type="EMBL" id="TGY06238.1"/>
    </source>
</evidence>
<evidence type="ECO:0000256" key="8">
    <source>
        <dbReference type="SAM" id="MobiDB-lite"/>
    </source>
</evidence>
<gene>
    <name evidence="11" type="ORF">E5355_09530</name>
</gene>
<evidence type="ECO:0000313" key="12">
    <source>
        <dbReference type="Proteomes" id="UP000310532"/>
    </source>
</evidence>
<feature type="active site" description="Charge relay system" evidence="5">
    <location>
        <position position="658"/>
    </location>
</feature>
<keyword evidence="9" id="KW-1133">Transmembrane helix</keyword>
<dbReference type="PROSITE" id="PS00138">
    <property type="entry name" value="SUBTILASE_SER"/>
    <property type="match status" value="1"/>
</dbReference>
<dbReference type="Pfam" id="PF00082">
    <property type="entry name" value="Peptidase_S8"/>
    <property type="match status" value="1"/>
</dbReference>
<keyword evidence="7" id="KW-0175">Coiled coil</keyword>
<dbReference type="GO" id="GO:0004252">
    <property type="term" value="F:serine-type endopeptidase activity"/>
    <property type="evidence" value="ECO:0007669"/>
    <property type="project" value="UniProtKB-UniRule"/>
</dbReference>
<sequence length="966" mass="108232">MARATFYNKRLLGHIDDTDFTDYQGIGSDPLYKRYKSVESVVKSRISPQYQSFLACPFYEDGNIFWYVDEWNNTPQKFTELSGAEKKHYTHIKDDTLKHYQETLKKLNPEEFAILNGALKYINDEFIYCYDEKIVLIAWGMRLDEEKHTSDGKWFKTAVKYDKKKISFDLAGHGKLETTIASIPYLTTISRNKGHIITTKDIPTIIAEEGYSFIGWNPNPVGHEVQEDIIFTAQYTKTNTTVPKAEDKEELMKVIFDAGANGVLKGGTSIEVSKGHILSKEEMPIVMANKGFLFTQWTPSINVPINNDTLFTAEYKQEFAQCNFSAGEHGTLQGNKVIKKPLGVTPIISEIPIVKPNKGYRFTGWDVNPLAALTNNKVCVAQYEKILPWYKRWWLWLTGLFSGKGCLKWILWLLLIILLVWLLSWLLRGCDSDVLIDRNGNAVLPIDRVEKIDQITQPDGTIHDNNGTITNIVGSDGRLPENGVVPPIIGDGNIMPPIVSNPGTPDVIDNRLNIYFENENAELNKWAQDFKRLYSSDNYQIIGYDPNVKMIQIQIPEGQRNNIREELPMKISDQKFFIVDESIMVLHGNKSQSTANKGWHLKAAHVKEGWNITMGDPNLVVAIIDDGIDVNHSMFKGRFFNAYNVFTQNRALSSGQGHGTHVAGLALGSTEFYSDGAAGVAPNCKIMPVQVFDNGMCTFSSLASGIMYAIHNGANIVNISVGPSFQGLNQLPIEEQIKVAQQYFKNEEKVYRHIINVANKKNVILVFAAGNDNIVTAILPECRLTNNTVNVAACTPEYKSSTFTNYSLGTNVSAPGEGIYSAYPNNSFKMFDGTSMAAPIITGTIALMKTIKPDINVQQCIAVIQKTGKDLDKFIPPMVLIDQALIAVKSGDIPKEPIWSQILDTGSIEHNDDITSTEQSQNNEQSSTEVNNPTDDYSALKDLLKQLKEQRDALNKRINDLEKKIQ</sequence>
<organism evidence="11 12">
    <name type="scientific">Bacteroides muris</name>
    <name type="common">ex Afrizal et al. 2022</name>
    <dbReference type="NCBI Taxonomy" id="2516960"/>
    <lineage>
        <taxon>Bacteria</taxon>
        <taxon>Pseudomonadati</taxon>
        <taxon>Bacteroidota</taxon>
        <taxon>Bacteroidia</taxon>
        <taxon>Bacteroidales</taxon>
        <taxon>Bacteroidaceae</taxon>
        <taxon>Bacteroides</taxon>
    </lineage>
</organism>
<dbReference type="Gene3D" id="3.40.50.200">
    <property type="entry name" value="Peptidase S8/S53 domain"/>
    <property type="match status" value="1"/>
</dbReference>
<dbReference type="InterPro" id="IPR000209">
    <property type="entry name" value="Peptidase_S8/S53_dom"/>
</dbReference>
<evidence type="ECO:0000256" key="3">
    <source>
        <dbReference type="ARBA" id="ARBA00022801"/>
    </source>
</evidence>
<keyword evidence="9" id="KW-0472">Membrane</keyword>
<dbReference type="InterPro" id="IPR023827">
    <property type="entry name" value="Peptidase_S8_Asp-AS"/>
</dbReference>
<dbReference type="EMBL" id="SRYZ01000018">
    <property type="protein sequence ID" value="TGY06238.1"/>
    <property type="molecule type" value="Genomic_DNA"/>
</dbReference>
<evidence type="ECO:0000256" key="7">
    <source>
        <dbReference type="SAM" id="Coils"/>
    </source>
</evidence>
<evidence type="ECO:0000259" key="10">
    <source>
        <dbReference type="Pfam" id="PF00082"/>
    </source>
</evidence>
<dbReference type="InterPro" id="IPR050131">
    <property type="entry name" value="Peptidase_S8_subtilisin-like"/>
</dbReference>
<feature type="transmembrane region" description="Helical" evidence="9">
    <location>
        <begin position="409"/>
        <end position="427"/>
    </location>
</feature>
<keyword evidence="12" id="KW-1185">Reference proteome</keyword>
<dbReference type="GO" id="GO:0006508">
    <property type="term" value="P:proteolysis"/>
    <property type="evidence" value="ECO:0007669"/>
    <property type="project" value="UniProtKB-KW"/>
</dbReference>